<feature type="region of interest" description="Disordered" evidence="1">
    <location>
        <begin position="1"/>
        <end position="30"/>
    </location>
</feature>
<reference evidence="2" key="1">
    <citation type="journal article" date="2015" name="Nature">
        <title>Complex archaea that bridge the gap between prokaryotes and eukaryotes.</title>
        <authorList>
            <person name="Spang A."/>
            <person name="Saw J.H."/>
            <person name="Jorgensen S.L."/>
            <person name="Zaremba-Niedzwiedzka K."/>
            <person name="Martijn J."/>
            <person name="Lind A.E."/>
            <person name="van Eijk R."/>
            <person name="Schleper C."/>
            <person name="Guy L."/>
            <person name="Ettema T.J."/>
        </authorList>
    </citation>
    <scope>NUCLEOTIDE SEQUENCE</scope>
</reference>
<sequence length="125" mass="13879">MRIGSRRSKGERRREERNTVGPPPWSKRDRDQLVARVRRATNLRAKRLGIGRIGPMKTFAGYDGDELVAHLERRHLQGCLICGNDIAPDERIEISHVTPLSLAVDAGSLKALMALSNFGLAHVAC</sequence>
<evidence type="ECO:0000313" key="2">
    <source>
        <dbReference type="EMBL" id="KKK78673.1"/>
    </source>
</evidence>
<feature type="compositionally biased region" description="Basic residues" evidence="1">
    <location>
        <begin position="1"/>
        <end position="11"/>
    </location>
</feature>
<organism evidence="2">
    <name type="scientific">marine sediment metagenome</name>
    <dbReference type="NCBI Taxonomy" id="412755"/>
    <lineage>
        <taxon>unclassified sequences</taxon>
        <taxon>metagenomes</taxon>
        <taxon>ecological metagenomes</taxon>
    </lineage>
</organism>
<feature type="non-terminal residue" evidence="2">
    <location>
        <position position="125"/>
    </location>
</feature>
<protein>
    <submittedName>
        <fullName evidence="2">Uncharacterized protein</fullName>
    </submittedName>
</protein>
<dbReference type="AlphaFoldDB" id="A0A0F8YBA2"/>
<proteinExistence type="predicted"/>
<gene>
    <name evidence="2" type="ORF">LCGC14_2841220</name>
</gene>
<comment type="caution">
    <text evidence="2">The sequence shown here is derived from an EMBL/GenBank/DDBJ whole genome shotgun (WGS) entry which is preliminary data.</text>
</comment>
<evidence type="ECO:0000256" key="1">
    <source>
        <dbReference type="SAM" id="MobiDB-lite"/>
    </source>
</evidence>
<name>A0A0F8YBA2_9ZZZZ</name>
<accession>A0A0F8YBA2</accession>
<dbReference type="EMBL" id="LAZR01054386">
    <property type="protein sequence ID" value="KKK78673.1"/>
    <property type="molecule type" value="Genomic_DNA"/>
</dbReference>